<gene>
    <name evidence="2" type="ORF">C4B25_03420</name>
</gene>
<evidence type="ECO:0000313" key="3">
    <source>
        <dbReference type="Proteomes" id="UP000291072"/>
    </source>
</evidence>
<dbReference type="RefSeq" id="WP_131613646.1">
    <property type="nucleotide sequence ID" value="NZ_PSZP01000029.1"/>
</dbReference>
<dbReference type="EMBL" id="PSZP01000029">
    <property type="protein sequence ID" value="TCG10631.1"/>
    <property type="molecule type" value="Genomic_DNA"/>
</dbReference>
<feature type="domain" description="Replicative helicase loading/DNA remodeling protein DnaB N-terminal winged helix" evidence="1">
    <location>
        <begin position="4"/>
        <end position="192"/>
    </location>
</feature>
<protein>
    <recommendedName>
        <fullName evidence="1">Replicative helicase loading/DNA remodeling protein DnaB N-terminal winged helix domain-containing protein</fullName>
    </recommendedName>
</protein>
<dbReference type="AlphaFoldDB" id="A0A4R0XUR4"/>
<accession>A0A4R0XUR4</accession>
<dbReference type="InterPro" id="IPR058660">
    <property type="entry name" value="WHD_DnaB"/>
</dbReference>
<reference evidence="2 3" key="1">
    <citation type="submission" date="2018-02" db="EMBL/GenBank/DDBJ databases">
        <title>Mycoplasma marinum and Mycoplasma todarodis sp. nov., moderately halophilic and psychrotolerant mycoplasmas isolated from cephalopods.</title>
        <authorList>
            <person name="Viver T."/>
        </authorList>
    </citation>
    <scope>NUCLEOTIDE SEQUENCE [LARGE SCALE GENOMIC DNA]</scope>
    <source>
        <strain evidence="2 3">5H</strain>
    </source>
</reference>
<proteinExistence type="predicted"/>
<dbReference type="Pfam" id="PF25888">
    <property type="entry name" value="WHD_DnaB"/>
    <property type="match status" value="1"/>
</dbReference>
<sequence length="294" mass="33452">MNQYIVETNEYISQDDLKNIRTLYLPIIGNKAVSLYHSLVDEAIETFKVDFRHLSALMNSLQFNKEDLLSARKTLEAVGLIRTFSQQERSTFLFSISKPLDIKKMQNNKLLLNKLRNAIGEVELERIIFENRTQTIDKSGYVEISAKYHEIFEIELTTKIQKTSEISIPSFENKEDAMKGLSAEMFAKFLTNELAGPTLAKTFDSLRGLGFSNQSLNVIQNYSYEVNNKIVAKYVETIAYDFYKSDITSSSDIEKELSKASASKKHEVNVQPTSEIISEGGDISLDEIFSDLFS</sequence>
<organism evidence="2 3">
    <name type="scientific">Mycoplasma todarodis</name>
    <dbReference type="NCBI Taxonomy" id="1937191"/>
    <lineage>
        <taxon>Bacteria</taxon>
        <taxon>Bacillati</taxon>
        <taxon>Mycoplasmatota</taxon>
        <taxon>Mollicutes</taxon>
        <taxon>Mycoplasmataceae</taxon>
        <taxon>Mycoplasma</taxon>
    </lineage>
</organism>
<evidence type="ECO:0000259" key="1">
    <source>
        <dbReference type="Pfam" id="PF25888"/>
    </source>
</evidence>
<keyword evidence="3" id="KW-1185">Reference proteome</keyword>
<name>A0A4R0XUR4_9MOLU</name>
<dbReference type="Proteomes" id="UP000291072">
    <property type="component" value="Unassembled WGS sequence"/>
</dbReference>
<evidence type="ECO:0000313" key="2">
    <source>
        <dbReference type="EMBL" id="TCG10631.1"/>
    </source>
</evidence>
<dbReference type="OrthoDB" id="395744at2"/>
<comment type="caution">
    <text evidence="2">The sequence shown here is derived from an EMBL/GenBank/DDBJ whole genome shotgun (WGS) entry which is preliminary data.</text>
</comment>